<dbReference type="InterPro" id="IPR001783">
    <property type="entry name" value="Lumazine-bd"/>
</dbReference>
<dbReference type="SUPFAM" id="SSF63380">
    <property type="entry name" value="Riboflavin synthase domain-like"/>
    <property type="match status" value="2"/>
</dbReference>
<name>A0A0G1MIT1_9BACT</name>
<gene>
    <name evidence="5" type="ORF">UX10_C0001G0020</name>
</gene>
<organism evidence="5 6">
    <name type="scientific">Candidatus Magasanikbacteria bacterium GW2011_GWA2_45_39</name>
    <dbReference type="NCBI Taxonomy" id="1619041"/>
    <lineage>
        <taxon>Bacteria</taxon>
        <taxon>Candidatus Magasanikiibacteriota</taxon>
    </lineage>
</organism>
<protein>
    <recommendedName>
        <fullName evidence="2">Riboflavin synthase</fullName>
        <ecNumber evidence="2">2.5.1.9</ecNumber>
    </recommendedName>
</protein>
<dbReference type="CDD" id="cd00402">
    <property type="entry name" value="Riboflavin_synthase_like"/>
    <property type="match status" value="1"/>
</dbReference>
<dbReference type="PIRSF" id="PIRSF000498">
    <property type="entry name" value="Riboflavin_syn_A"/>
    <property type="match status" value="1"/>
</dbReference>
<dbReference type="NCBIfam" id="TIGR00187">
    <property type="entry name" value="ribE"/>
    <property type="match status" value="1"/>
</dbReference>
<sequence>MGTIKKIQQSPRGMELFIVAPHILRRVKAGSSVAVNGVCLTVASKTSRLLKFIVMQETLKCTTLAHARAGTKVGLEPSLRAGEEIGGHFVYGHIDGRARVMELKKASGSLVMTLSATKDLLKYMIMKGTIAIDGVSLTIMRLSRGTFAVSLLRQTLDLTSLGEKRERDEVNIEVDMINKFLMERCAPK</sequence>
<keyword evidence="1" id="KW-0677">Repeat</keyword>
<evidence type="ECO:0000256" key="2">
    <source>
        <dbReference type="NCBIfam" id="TIGR00187"/>
    </source>
</evidence>
<dbReference type="Proteomes" id="UP000033999">
    <property type="component" value="Unassembled WGS sequence"/>
</dbReference>
<comment type="caution">
    <text evidence="5">The sequence shown here is derived from an EMBL/GenBank/DDBJ whole genome shotgun (WGS) entry which is preliminary data.</text>
</comment>
<feature type="repeat" description="Lumazine-binding" evidence="3">
    <location>
        <begin position="89"/>
        <end position="185"/>
    </location>
</feature>
<dbReference type="InterPro" id="IPR017938">
    <property type="entry name" value="Riboflavin_synthase-like_b-brl"/>
</dbReference>
<dbReference type="PATRIC" id="fig|1619041.3.peg.21"/>
<dbReference type="PANTHER" id="PTHR21098:SF0">
    <property type="entry name" value="RIBOFLAVIN SYNTHASE"/>
    <property type="match status" value="1"/>
</dbReference>
<dbReference type="GO" id="GO:0004746">
    <property type="term" value="F:riboflavin synthase activity"/>
    <property type="evidence" value="ECO:0007669"/>
    <property type="project" value="UniProtKB-UniRule"/>
</dbReference>
<dbReference type="Pfam" id="PF00677">
    <property type="entry name" value="Lum_binding"/>
    <property type="match status" value="2"/>
</dbReference>
<dbReference type="Gene3D" id="2.40.30.20">
    <property type="match status" value="2"/>
</dbReference>
<proteinExistence type="predicted"/>
<dbReference type="PANTHER" id="PTHR21098">
    <property type="entry name" value="RIBOFLAVIN SYNTHASE ALPHA CHAIN"/>
    <property type="match status" value="1"/>
</dbReference>
<evidence type="ECO:0000313" key="5">
    <source>
        <dbReference type="EMBL" id="KKU08261.1"/>
    </source>
</evidence>
<feature type="repeat" description="Lumazine-binding" evidence="3">
    <location>
        <begin position="1"/>
        <end position="88"/>
    </location>
</feature>
<dbReference type="InterPro" id="IPR023366">
    <property type="entry name" value="ATP_synth_asu-like_sf"/>
</dbReference>
<dbReference type="EC" id="2.5.1.9" evidence="2"/>
<dbReference type="InterPro" id="IPR026017">
    <property type="entry name" value="Lumazine-bd_dom"/>
</dbReference>
<evidence type="ECO:0000313" key="6">
    <source>
        <dbReference type="Proteomes" id="UP000033999"/>
    </source>
</evidence>
<accession>A0A0G1MIT1</accession>
<dbReference type="PROSITE" id="PS51177">
    <property type="entry name" value="LUMAZINE_BIND"/>
    <property type="match status" value="2"/>
</dbReference>
<feature type="domain" description="Lumazine-binding" evidence="4">
    <location>
        <begin position="89"/>
        <end position="185"/>
    </location>
</feature>
<dbReference type="NCBIfam" id="NF006767">
    <property type="entry name" value="PRK09289.1"/>
    <property type="match status" value="1"/>
</dbReference>
<dbReference type="EMBL" id="LCKX01000001">
    <property type="protein sequence ID" value="KKU08261.1"/>
    <property type="molecule type" value="Genomic_DNA"/>
</dbReference>
<evidence type="ECO:0000259" key="4">
    <source>
        <dbReference type="PROSITE" id="PS51177"/>
    </source>
</evidence>
<dbReference type="GO" id="GO:0009231">
    <property type="term" value="P:riboflavin biosynthetic process"/>
    <property type="evidence" value="ECO:0007669"/>
    <property type="project" value="TreeGrafter"/>
</dbReference>
<feature type="domain" description="Lumazine-binding" evidence="4">
    <location>
        <begin position="1"/>
        <end position="88"/>
    </location>
</feature>
<dbReference type="AlphaFoldDB" id="A0A0G1MIT1"/>
<evidence type="ECO:0000256" key="1">
    <source>
        <dbReference type="ARBA" id="ARBA00022737"/>
    </source>
</evidence>
<reference evidence="5 6" key="1">
    <citation type="journal article" date="2015" name="Nature">
        <title>rRNA introns, odd ribosomes, and small enigmatic genomes across a large radiation of phyla.</title>
        <authorList>
            <person name="Brown C.T."/>
            <person name="Hug L.A."/>
            <person name="Thomas B.C."/>
            <person name="Sharon I."/>
            <person name="Castelle C.J."/>
            <person name="Singh A."/>
            <person name="Wilkins M.J."/>
            <person name="Williams K.H."/>
            <person name="Banfield J.F."/>
        </authorList>
    </citation>
    <scope>NUCLEOTIDE SEQUENCE [LARGE SCALE GENOMIC DNA]</scope>
</reference>
<evidence type="ECO:0000256" key="3">
    <source>
        <dbReference type="PROSITE-ProRule" id="PRU00524"/>
    </source>
</evidence>